<proteinExistence type="predicted"/>
<dbReference type="EMBL" id="GG738936">
    <property type="protein sequence ID" value="EFC36177.1"/>
    <property type="molecule type" value="Genomic_DNA"/>
</dbReference>
<evidence type="ECO:0000313" key="1">
    <source>
        <dbReference type="EMBL" id="EFC36177.1"/>
    </source>
</evidence>
<protein>
    <submittedName>
        <fullName evidence="1">Predicted protein</fullName>
    </submittedName>
</protein>
<dbReference type="GeneID" id="8860512"/>
<keyword evidence="2" id="KW-1185">Reference proteome</keyword>
<organism evidence="2">
    <name type="scientific">Naegleria gruberi</name>
    <name type="common">Amoeba</name>
    <dbReference type="NCBI Taxonomy" id="5762"/>
    <lineage>
        <taxon>Eukaryota</taxon>
        <taxon>Discoba</taxon>
        <taxon>Heterolobosea</taxon>
        <taxon>Tetramitia</taxon>
        <taxon>Eutetramitia</taxon>
        <taxon>Vahlkampfiidae</taxon>
        <taxon>Naegleria</taxon>
    </lineage>
</organism>
<sequence>MIYQEYLNDLENNLTNMENNEEEEIPSMEEYFSQIPSNEIKFKKPLKVKLIISDLNQPKLASKMASTVNSFVNVFSQFGWVHTAFSISNLKFDWVKSEYCETGDVKGTSCLLAITVKEIEYLNELENCLKIVCFFLI</sequence>
<dbReference type="RefSeq" id="XP_002668921.1">
    <property type="nucleotide sequence ID" value="XM_002668875.1"/>
</dbReference>
<gene>
    <name evidence="1" type="ORF">NAEGRDRAFT_76171</name>
</gene>
<reference evidence="1 2" key="1">
    <citation type="journal article" date="2010" name="Cell">
        <title>The genome of Naegleria gruberi illuminates early eukaryotic versatility.</title>
        <authorList>
            <person name="Fritz-Laylin L.K."/>
            <person name="Prochnik S.E."/>
            <person name="Ginger M.L."/>
            <person name="Dacks J.B."/>
            <person name="Carpenter M.L."/>
            <person name="Field M.C."/>
            <person name="Kuo A."/>
            <person name="Paredez A."/>
            <person name="Chapman J."/>
            <person name="Pham J."/>
            <person name="Shu S."/>
            <person name="Neupane R."/>
            <person name="Cipriano M."/>
            <person name="Mancuso J."/>
            <person name="Tu H."/>
            <person name="Salamov A."/>
            <person name="Lindquist E."/>
            <person name="Shapiro H."/>
            <person name="Lucas S."/>
            <person name="Grigoriev I.V."/>
            <person name="Cande W.Z."/>
            <person name="Fulton C."/>
            <person name="Rokhsar D.S."/>
            <person name="Dawson S.C."/>
        </authorList>
    </citation>
    <scope>NUCLEOTIDE SEQUENCE [LARGE SCALE GENOMIC DNA]</scope>
    <source>
        <strain evidence="1 2">NEG-M</strain>
    </source>
</reference>
<dbReference type="VEuPathDB" id="AmoebaDB:NAEGRDRAFT_76171"/>
<name>D2W441_NAEGR</name>
<dbReference type="OrthoDB" id="10389480at2759"/>
<dbReference type="AlphaFoldDB" id="D2W441"/>
<evidence type="ECO:0000313" key="2">
    <source>
        <dbReference type="Proteomes" id="UP000006671"/>
    </source>
</evidence>
<accession>D2W441</accession>
<dbReference type="KEGG" id="ngr:NAEGRDRAFT_76171"/>
<dbReference type="InParanoid" id="D2W441"/>
<dbReference type="Proteomes" id="UP000006671">
    <property type="component" value="Unassembled WGS sequence"/>
</dbReference>